<comment type="similarity">
    <text evidence="1 3">Belongs to the type-B carboxylesterase/lipase family.</text>
</comment>
<dbReference type="SUPFAM" id="SSF53474">
    <property type="entry name" value="alpha/beta-Hydrolases"/>
    <property type="match status" value="1"/>
</dbReference>
<evidence type="ECO:0000256" key="3">
    <source>
        <dbReference type="RuleBase" id="RU361235"/>
    </source>
</evidence>
<feature type="signal peptide" evidence="3">
    <location>
        <begin position="1"/>
        <end position="27"/>
    </location>
</feature>
<keyword evidence="2 3" id="KW-0378">Hydrolase</keyword>
<dbReference type="Gene3D" id="3.40.50.1820">
    <property type="entry name" value="alpha/beta hydrolase"/>
    <property type="match status" value="1"/>
</dbReference>
<evidence type="ECO:0000256" key="2">
    <source>
        <dbReference type="ARBA" id="ARBA00022801"/>
    </source>
</evidence>
<reference evidence="5 6" key="1">
    <citation type="submission" date="2014-08" db="EMBL/GenBank/DDBJ databases">
        <authorList>
            <person name="Wibberg D."/>
        </authorList>
    </citation>
    <scope>NUCLEOTIDE SEQUENCE [LARGE SCALE GENOMIC DNA]</scope>
    <source>
        <strain evidence="6">ING2-E5B</strain>
    </source>
</reference>
<dbReference type="InterPro" id="IPR019826">
    <property type="entry name" value="Carboxylesterase_B_AS"/>
</dbReference>
<dbReference type="InterPro" id="IPR002018">
    <property type="entry name" value="CarbesteraseB"/>
</dbReference>
<dbReference type="PATRIC" id="fig|1562970.3.peg.1951"/>
<gene>
    <name evidence="5" type="ORF">ING2E5B_1974</name>
</gene>
<evidence type="ECO:0000313" key="5">
    <source>
        <dbReference type="EMBL" id="CEA16706.1"/>
    </source>
</evidence>
<evidence type="ECO:0000256" key="1">
    <source>
        <dbReference type="ARBA" id="ARBA00005964"/>
    </source>
</evidence>
<evidence type="ECO:0000259" key="4">
    <source>
        <dbReference type="Pfam" id="PF00135"/>
    </source>
</evidence>
<dbReference type="STRING" id="1562970.ING2E5B_1974"/>
<dbReference type="Proteomes" id="UP000032417">
    <property type="component" value="Chromosome 1"/>
</dbReference>
<feature type="domain" description="Carboxylesterase type B" evidence="4">
    <location>
        <begin position="40"/>
        <end position="525"/>
    </location>
</feature>
<dbReference type="InterPro" id="IPR029058">
    <property type="entry name" value="AB_hydrolase_fold"/>
</dbReference>
<dbReference type="KEGG" id="pbt:ING2E5B_1974"/>
<dbReference type="AlphaFoldDB" id="A0A098C2Q5"/>
<dbReference type="HOGENOM" id="CLU_006586_16_4_10"/>
<protein>
    <recommendedName>
        <fullName evidence="3">Carboxylic ester hydrolase</fullName>
        <ecNumber evidence="3">3.1.1.-</ecNumber>
    </recommendedName>
</protein>
<dbReference type="EC" id="3.1.1.-" evidence="3"/>
<dbReference type="InterPro" id="IPR050309">
    <property type="entry name" value="Type-B_Carboxylest/Lipase"/>
</dbReference>
<keyword evidence="3" id="KW-0732">Signal</keyword>
<dbReference type="PROSITE" id="PS00122">
    <property type="entry name" value="CARBOXYLESTERASE_B_1"/>
    <property type="match status" value="1"/>
</dbReference>
<evidence type="ECO:0000313" key="6">
    <source>
        <dbReference type="Proteomes" id="UP000032417"/>
    </source>
</evidence>
<dbReference type="Pfam" id="PF00135">
    <property type="entry name" value="COesterase"/>
    <property type="match status" value="1"/>
</dbReference>
<dbReference type="EMBL" id="LN515532">
    <property type="protein sequence ID" value="CEA16706.1"/>
    <property type="molecule type" value="Genomic_DNA"/>
</dbReference>
<dbReference type="InterPro" id="IPR019819">
    <property type="entry name" value="Carboxylesterase_B_CS"/>
</dbReference>
<sequence>MITNNHYYTSMKAIVLFLVFVLCCSFSPGTNNNIPATVHEPTVRIQSGVLRGTTEDGVDSYKGIPYAAPPVGEFRWRPPQPVTPWEGIRDASKFGPNCAQAGWGTPPGTIAEGSSEDCLYLNVWVPSGTKSGTKLPVMVWIHGGGFVGGSGSETTGNQFAKQGVILMTFNYRLGRLGHFAFPALSAEHPEEPKGSYAYMDQIAALKWVQDNIAAFGGDPENVTIFGFSAGGVSVHSLLTIPAARGLFHKAISESGGGRDGVLTGRPIKQENADPFYTVSAETIGINFAKKHGIEGTDAAALAKLRALNVEDIVDGGQETDGQGGPRTYSGPILDGKLVVETAESAYNAGRQAKVPLIIGNCSAEIGGSFVNNSHSKEELFSLFGELKSEAEAAFDPDGTKEFAEVITTFNTDWVWGEPARMVARSFAAEKEPVYVYHFDYVSPAMRVRARYGAGHGSEVGYVFNILNERRVGAEPSTEEKELARMMNTYWTNFAKTGNPNGENLPVWPLYNTQKEEILDIEPDGKPIGKFDPRKARLDVIEKTSQIRDRLQSRGI</sequence>
<dbReference type="PANTHER" id="PTHR11559">
    <property type="entry name" value="CARBOXYLESTERASE"/>
    <property type="match status" value="1"/>
</dbReference>
<proteinExistence type="inferred from homology"/>
<dbReference type="ESTHER" id="9porp-a0a098c2q5">
    <property type="family name" value="Carb_B_Bacteria"/>
</dbReference>
<name>A0A098C2Q5_9BACT</name>
<accession>A0A098C2Q5</accession>
<dbReference type="PROSITE" id="PS00941">
    <property type="entry name" value="CARBOXYLESTERASE_B_2"/>
    <property type="match status" value="1"/>
</dbReference>
<organism evidence="5 6">
    <name type="scientific">Fermentimonas caenicola</name>
    <dbReference type="NCBI Taxonomy" id="1562970"/>
    <lineage>
        <taxon>Bacteria</taxon>
        <taxon>Pseudomonadati</taxon>
        <taxon>Bacteroidota</taxon>
        <taxon>Bacteroidia</taxon>
        <taxon>Bacteroidales</taxon>
        <taxon>Dysgonomonadaceae</taxon>
        <taxon>Fermentimonas</taxon>
    </lineage>
</organism>
<feature type="chain" id="PRO_5005108205" description="Carboxylic ester hydrolase" evidence="3">
    <location>
        <begin position="28"/>
        <end position="555"/>
    </location>
</feature>
<keyword evidence="6" id="KW-1185">Reference proteome</keyword>
<dbReference type="GO" id="GO:0016787">
    <property type="term" value="F:hydrolase activity"/>
    <property type="evidence" value="ECO:0007669"/>
    <property type="project" value="UniProtKB-KW"/>
</dbReference>